<keyword evidence="6 7" id="KW-0472">Membrane</keyword>
<evidence type="ECO:0000256" key="2">
    <source>
        <dbReference type="ARBA" id="ARBA00022692"/>
    </source>
</evidence>
<dbReference type="PANTHER" id="PTHR24221:SF654">
    <property type="entry name" value="ATP-BINDING CASSETTE SUB-FAMILY B MEMBER 6"/>
    <property type="match status" value="1"/>
</dbReference>
<dbReference type="PROSITE" id="PS50929">
    <property type="entry name" value="ABC_TM1F"/>
    <property type="match status" value="1"/>
</dbReference>
<evidence type="ECO:0000256" key="1">
    <source>
        <dbReference type="ARBA" id="ARBA00004651"/>
    </source>
</evidence>
<evidence type="ECO:0000259" key="9">
    <source>
        <dbReference type="PROSITE" id="PS50929"/>
    </source>
</evidence>
<keyword evidence="5 7" id="KW-1133">Transmembrane helix</keyword>
<dbReference type="GO" id="GO:0005886">
    <property type="term" value="C:plasma membrane"/>
    <property type="evidence" value="ECO:0007669"/>
    <property type="project" value="UniProtKB-SubCell"/>
</dbReference>
<dbReference type="PANTHER" id="PTHR24221">
    <property type="entry name" value="ATP-BINDING CASSETTE SUB-FAMILY B"/>
    <property type="match status" value="1"/>
</dbReference>
<keyword evidence="4" id="KW-0067">ATP-binding</keyword>
<dbReference type="PROSITE" id="PS00211">
    <property type="entry name" value="ABC_TRANSPORTER_1"/>
    <property type="match status" value="1"/>
</dbReference>
<dbReference type="Pfam" id="PF00664">
    <property type="entry name" value="ABC_membrane"/>
    <property type="match status" value="1"/>
</dbReference>
<feature type="transmembrane region" description="Helical" evidence="7">
    <location>
        <begin position="168"/>
        <end position="198"/>
    </location>
</feature>
<evidence type="ECO:0000256" key="5">
    <source>
        <dbReference type="ARBA" id="ARBA00022989"/>
    </source>
</evidence>
<dbReference type="Proteomes" id="UP000198995">
    <property type="component" value="Unassembled WGS sequence"/>
</dbReference>
<dbReference type="SMART" id="SM00382">
    <property type="entry name" value="AAA"/>
    <property type="match status" value="1"/>
</dbReference>
<dbReference type="CDD" id="cd03228">
    <property type="entry name" value="ABCC_MRP_Like"/>
    <property type="match status" value="1"/>
</dbReference>
<keyword evidence="11" id="KW-1185">Reference proteome</keyword>
<dbReference type="InterPro" id="IPR003439">
    <property type="entry name" value="ABC_transporter-like_ATP-bd"/>
</dbReference>
<dbReference type="Gene3D" id="3.40.50.300">
    <property type="entry name" value="P-loop containing nucleotide triphosphate hydrolases"/>
    <property type="match status" value="1"/>
</dbReference>
<name>A0A1G7A913_PEPNI</name>
<dbReference type="Pfam" id="PF00005">
    <property type="entry name" value="ABC_tran"/>
    <property type="match status" value="1"/>
</dbReference>
<dbReference type="InterPro" id="IPR003593">
    <property type="entry name" value="AAA+_ATPase"/>
</dbReference>
<reference evidence="10 11" key="1">
    <citation type="submission" date="2016-10" db="EMBL/GenBank/DDBJ databases">
        <authorList>
            <person name="de Groot N.N."/>
        </authorList>
    </citation>
    <scope>NUCLEOTIDE SEQUENCE [LARGE SCALE GENOMIC DNA]</scope>
    <source>
        <strain evidence="10 11">DSM 20475</strain>
    </source>
</reference>
<sequence>MVLIEIFGLYYTTVWKINSEFNVKRMFFKNIQNVLLGKLEKISDTSLYHRLFSDGSTIAEYFYTLSIVIPFNFFYVAFILFIMWKWSRALTIYSLVLIALEIINIKIAKKPILEVAEKQKEVDQNLVNYVMEKIELISFSQIMNMRDKSVNEVFKKFHKIKKITIKNFFYMSIFSEISSLIRQFWSLGLFIVGVNLIINNKITIGVFVGYQALLGYMMEPFSILINSLMSYQSNKVCFKRFIEYYELPKIDDSLDISFSFNNKIEICDISFSYEDKAIFKGFSENIEKGSFVVVSGKSGSGKTTLMKMLMKEIRATVGKITIDDIDINKINYNSYMDNFTFVQQKPIILNDSLRKNIVLDKSVEDEKLIDILEKLNLSELLHKLEYGLDTYIYDRKEKISSGEAQRINIARALLRNSKVIYFDEPTSFLDKKTELKVLSTIKKYARMYGITVIVNSHSKEVLKIADKVIYLNDWSDKNEK</sequence>
<dbReference type="InterPro" id="IPR036640">
    <property type="entry name" value="ABC1_TM_sf"/>
</dbReference>
<gene>
    <name evidence="10" type="ORF">SAMN04489866_1201</name>
</gene>
<organism evidence="10 11">
    <name type="scientific">Peptococcus niger</name>
    <dbReference type="NCBI Taxonomy" id="2741"/>
    <lineage>
        <taxon>Bacteria</taxon>
        <taxon>Bacillati</taxon>
        <taxon>Bacillota</taxon>
        <taxon>Clostridia</taxon>
        <taxon>Eubacteriales</taxon>
        <taxon>Peptococcaceae</taxon>
        <taxon>Peptococcus</taxon>
    </lineage>
</organism>
<dbReference type="InterPro" id="IPR017871">
    <property type="entry name" value="ABC_transporter-like_CS"/>
</dbReference>
<keyword evidence="2 7" id="KW-0812">Transmembrane</keyword>
<evidence type="ECO:0000256" key="7">
    <source>
        <dbReference type="SAM" id="Phobius"/>
    </source>
</evidence>
<dbReference type="OrthoDB" id="95687at2"/>
<proteinExistence type="predicted"/>
<keyword evidence="3" id="KW-0547">Nucleotide-binding</keyword>
<evidence type="ECO:0000313" key="10">
    <source>
        <dbReference type="EMBL" id="SDE10977.1"/>
    </source>
</evidence>
<dbReference type="SUPFAM" id="SSF90123">
    <property type="entry name" value="ABC transporter transmembrane region"/>
    <property type="match status" value="1"/>
</dbReference>
<comment type="subcellular location">
    <subcellularLocation>
        <location evidence="1">Cell membrane</location>
        <topology evidence="1">Multi-pass membrane protein</topology>
    </subcellularLocation>
</comment>
<feature type="transmembrane region" description="Helical" evidence="7">
    <location>
        <begin position="61"/>
        <end position="84"/>
    </location>
</feature>
<evidence type="ECO:0000256" key="6">
    <source>
        <dbReference type="ARBA" id="ARBA00023136"/>
    </source>
</evidence>
<dbReference type="RefSeq" id="WP_144019695.1">
    <property type="nucleotide sequence ID" value="NZ_FNAF01000020.1"/>
</dbReference>
<accession>A0A1G7A913</accession>
<feature type="domain" description="ABC transmembrane type-1" evidence="9">
    <location>
        <begin position="1"/>
        <end position="233"/>
    </location>
</feature>
<dbReference type="AlphaFoldDB" id="A0A1G7A913"/>
<dbReference type="GO" id="GO:0016887">
    <property type="term" value="F:ATP hydrolysis activity"/>
    <property type="evidence" value="ECO:0007669"/>
    <property type="project" value="InterPro"/>
</dbReference>
<dbReference type="PROSITE" id="PS50893">
    <property type="entry name" value="ABC_TRANSPORTER_2"/>
    <property type="match status" value="1"/>
</dbReference>
<dbReference type="SUPFAM" id="SSF52540">
    <property type="entry name" value="P-loop containing nucleoside triphosphate hydrolases"/>
    <property type="match status" value="1"/>
</dbReference>
<protein>
    <submittedName>
        <fullName evidence="10">ABC transporter transmembrane region</fullName>
    </submittedName>
</protein>
<evidence type="ECO:0000259" key="8">
    <source>
        <dbReference type="PROSITE" id="PS50893"/>
    </source>
</evidence>
<dbReference type="InterPro" id="IPR027417">
    <property type="entry name" value="P-loop_NTPase"/>
</dbReference>
<evidence type="ECO:0000256" key="3">
    <source>
        <dbReference type="ARBA" id="ARBA00022741"/>
    </source>
</evidence>
<dbReference type="InterPro" id="IPR039421">
    <property type="entry name" value="Type_1_exporter"/>
</dbReference>
<feature type="domain" description="ABC transporter" evidence="8">
    <location>
        <begin position="264"/>
        <end position="480"/>
    </location>
</feature>
<dbReference type="EMBL" id="FNAF01000020">
    <property type="protein sequence ID" value="SDE10977.1"/>
    <property type="molecule type" value="Genomic_DNA"/>
</dbReference>
<dbReference type="GO" id="GO:0140359">
    <property type="term" value="F:ABC-type transporter activity"/>
    <property type="evidence" value="ECO:0007669"/>
    <property type="project" value="InterPro"/>
</dbReference>
<evidence type="ECO:0000256" key="4">
    <source>
        <dbReference type="ARBA" id="ARBA00022840"/>
    </source>
</evidence>
<dbReference type="GO" id="GO:0005524">
    <property type="term" value="F:ATP binding"/>
    <property type="evidence" value="ECO:0007669"/>
    <property type="project" value="UniProtKB-KW"/>
</dbReference>
<dbReference type="STRING" id="2741.SAMN04489866_1201"/>
<evidence type="ECO:0000313" key="11">
    <source>
        <dbReference type="Proteomes" id="UP000198995"/>
    </source>
</evidence>
<dbReference type="Gene3D" id="1.20.1560.10">
    <property type="entry name" value="ABC transporter type 1, transmembrane domain"/>
    <property type="match status" value="1"/>
</dbReference>
<dbReference type="GO" id="GO:0034040">
    <property type="term" value="F:ATPase-coupled lipid transmembrane transporter activity"/>
    <property type="evidence" value="ECO:0007669"/>
    <property type="project" value="TreeGrafter"/>
</dbReference>
<dbReference type="InterPro" id="IPR011527">
    <property type="entry name" value="ABC1_TM_dom"/>
</dbReference>